<name>A0A1X7SVP0_AMPQE</name>
<accession>A0A1X7SVP0</accession>
<dbReference type="AlphaFoldDB" id="A0A1X7SVP0"/>
<dbReference type="STRING" id="400682.A0A1X7SVP0"/>
<dbReference type="InParanoid" id="A0A1X7SVP0"/>
<feature type="compositionally biased region" description="Polar residues" evidence="1">
    <location>
        <begin position="122"/>
        <end position="146"/>
    </location>
</feature>
<dbReference type="OrthoDB" id="8068875at2759"/>
<reference evidence="2" key="1">
    <citation type="submission" date="2017-05" db="UniProtKB">
        <authorList>
            <consortium name="EnsemblMetazoa"/>
        </authorList>
    </citation>
    <scope>IDENTIFICATION</scope>
</reference>
<dbReference type="EnsemblMetazoa" id="Aqu2.1.06057_001">
    <property type="protein sequence ID" value="Aqu2.1.06057_001"/>
    <property type="gene ID" value="Aqu2.1.06057"/>
</dbReference>
<evidence type="ECO:0000256" key="1">
    <source>
        <dbReference type="SAM" id="MobiDB-lite"/>
    </source>
</evidence>
<proteinExistence type="predicted"/>
<evidence type="ECO:0000313" key="2">
    <source>
        <dbReference type="EnsemblMetazoa" id="Aqu2.1.06057_001"/>
    </source>
</evidence>
<organism evidence="2">
    <name type="scientific">Amphimedon queenslandica</name>
    <name type="common">Sponge</name>
    <dbReference type="NCBI Taxonomy" id="400682"/>
    <lineage>
        <taxon>Eukaryota</taxon>
        <taxon>Metazoa</taxon>
        <taxon>Porifera</taxon>
        <taxon>Demospongiae</taxon>
        <taxon>Heteroscleromorpha</taxon>
        <taxon>Haplosclerida</taxon>
        <taxon>Niphatidae</taxon>
        <taxon>Amphimedon</taxon>
    </lineage>
</organism>
<feature type="region of interest" description="Disordered" evidence="1">
    <location>
        <begin position="122"/>
        <end position="151"/>
    </location>
</feature>
<sequence>MSASMAPDHNGVSPLEISAENGYKECVELILMKYPDQIDRLLLLSRDDKVPLDTMLSVMEYLCQCNVAIMIGLISRLANLASTAGMELLTVTSSYSDLMPQFLRYIKVLCALYPYYCSAVSQAPPSPLARQTSPTTRLRGSENPNDSRPRRAATLNLFSGRGGGGGHARTNSHGSPIDLFSEIQIERESMISASLGDVTSASNYRNNPMEQLDTVWASLASWFDLLQNEISKLPEVTPPIINEIDSPPTQPNEEACPTNGDDTSQLAAAIILSAPPRRRQVFLRNSNDGSGLVGGASSAINKSLKRRTWHVDRV</sequence>
<protein>
    <submittedName>
        <fullName evidence="2">Uncharacterized protein</fullName>
    </submittedName>
</protein>